<dbReference type="PANTHER" id="PTHR24096">
    <property type="entry name" value="LONG-CHAIN-FATTY-ACID--COA LIGASE"/>
    <property type="match status" value="1"/>
</dbReference>
<organism evidence="5 6">
    <name type="scientific">Actinokineospora fastidiosa</name>
    <dbReference type="NCBI Taxonomy" id="1816"/>
    <lineage>
        <taxon>Bacteria</taxon>
        <taxon>Bacillati</taxon>
        <taxon>Actinomycetota</taxon>
        <taxon>Actinomycetes</taxon>
        <taxon>Pseudonocardiales</taxon>
        <taxon>Pseudonocardiaceae</taxon>
        <taxon>Actinokineospora</taxon>
    </lineage>
</organism>
<comment type="caution">
    <text evidence="5">The sequence shown here is derived from an EMBL/GenBank/DDBJ whole genome shotgun (WGS) entry which is preliminary data.</text>
</comment>
<dbReference type="EMBL" id="BMRB01000004">
    <property type="protein sequence ID" value="GGS46708.1"/>
    <property type="molecule type" value="Genomic_DNA"/>
</dbReference>
<evidence type="ECO:0000259" key="4">
    <source>
        <dbReference type="Pfam" id="PF13193"/>
    </source>
</evidence>
<dbReference type="InterPro" id="IPR000873">
    <property type="entry name" value="AMP-dep_synth/lig_dom"/>
</dbReference>
<accession>A0A918LHD0</accession>
<evidence type="ECO:0000313" key="5">
    <source>
        <dbReference type="EMBL" id="GGS46708.1"/>
    </source>
</evidence>
<dbReference type="RefSeq" id="WP_189212768.1">
    <property type="nucleotide sequence ID" value="NZ_BMRB01000004.1"/>
</dbReference>
<dbReference type="InterPro" id="IPR042099">
    <property type="entry name" value="ANL_N_sf"/>
</dbReference>
<dbReference type="InterPro" id="IPR045851">
    <property type="entry name" value="AMP-bd_C_sf"/>
</dbReference>
<dbReference type="AlphaFoldDB" id="A0A918LHD0"/>
<gene>
    <name evidence="5" type="ORF">GCM10010171_47400</name>
</gene>
<evidence type="ECO:0000256" key="1">
    <source>
        <dbReference type="ARBA" id="ARBA00006432"/>
    </source>
</evidence>
<dbReference type="Gene3D" id="3.30.300.30">
    <property type="match status" value="1"/>
</dbReference>
<feature type="domain" description="AMP-binding enzyme C-terminal" evidence="4">
    <location>
        <begin position="438"/>
        <end position="511"/>
    </location>
</feature>
<dbReference type="Pfam" id="PF00501">
    <property type="entry name" value="AMP-binding"/>
    <property type="match status" value="1"/>
</dbReference>
<dbReference type="Gene3D" id="3.40.50.12780">
    <property type="entry name" value="N-terminal domain of ligase-like"/>
    <property type="match status" value="1"/>
</dbReference>
<name>A0A918LHD0_9PSEU</name>
<protein>
    <submittedName>
        <fullName evidence="5">AMP-dependent synthetase</fullName>
    </submittedName>
</protein>
<dbReference type="Proteomes" id="UP000660680">
    <property type="component" value="Unassembled WGS sequence"/>
</dbReference>
<proteinExistence type="inferred from homology"/>
<sequence length="534" mass="56826">MTTTNAPSIASGPPLATVAGLCPGPRIDDPLRRAAERVPDRPALRTTARDLTFGDLDARATRVGAALAALLGEPGVVAMAMVLDPAFALAFYGIARSGHVSALVNPLLRPDGLVHVLATSGARAAIVPPEVYDRLCAVRDRLPELRDLILTAPDDAHPGVRSLESLERHGERLPPVSLDADSDAVACLQFTSGTTGAPKAVRLTHRNLTVNAAQTIHGHQLTDESVLFNYLPTFHLMHLSIGVAAMASHVLFPEEDTPAAATAARRFHATHLYSLPVRLARMAADPRLVRERVPTLRAIMSGGSALRPDHAETLARHFGVPVVQGFGLAETSPCTHLGVLDRPKAGSSGVLVPGAECRIVDIDTGAVVPIGETGELHVKGPQLMAGYLGRDLDADLEPGGWFATGDIAFLDEDGYLFVVDRIKDVFKRDNWLVAPGRIEAVLLRHPDVAECVVFDHPDEFCGAVAHALVVPVGGSLDPAAVAEFVNGQVPYFERVEHVDVVTAIPRSPTGKVSRRDLRRTVVEAADRRGGIPIA</sequence>
<evidence type="ECO:0000259" key="3">
    <source>
        <dbReference type="Pfam" id="PF00501"/>
    </source>
</evidence>
<dbReference type="InterPro" id="IPR025110">
    <property type="entry name" value="AMP-bd_C"/>
</dbReference>
<keyword evidence="2" id="KW-0436">Ligase</keyword>
<dbReference type="PANTHER" id="PTHR24096:SF149">
    <property type="entry name" value="AMP-BINDING DOMAIN-CONTAINING PROTEIN-RELATED"/>
    <property type="match status" value="1"/>
</dbReference>
<dbReference type="InterPro" id="IPR020845">
    <property type="entry name" value="AMP-binding_CS"/>
</dbReference>
<dbReference type="Pfam" id="PF13193">
    <property type="entry name" value="AMP-binding_C"/>
    <property type="match status" value="1"/>
</dbReference>
<dbReference type="GO" id="GO:0016405">
    <property type="term" value="F:CoA-ligase activity"/>
    <property type="evidence" value="ECO:0007669"/>
    <property type="project" value="TreeGrafter"/>
</dbReference>
<reference evidence="5" key="1">
    <citation type="journal article" date="2014" name="Int. J. Syst. Evol. Microbiol.">
        <title>Complete genome sequence of Corynebacterium casei LMG S-19264T (=DSM 44701T), isolated from a smear-ripened cheese.</title>
        <authorList>
            <consortium name="US DOE Joint Genome Institute (JGI-PGF)"/>
            <person name="Walter F."/>
            <person name="Albersmeier A."/>
            <person name="Kalinowski J."/>
            <person name="Ruckert C."/>
        </authorList>
    </citation>
    <scope>NUCLEOTIDE SEQUENCE</scope>
    <source>
        <strain evidence="5">JCM 3276</strain>
    </source>
</reference>
<dbReference type="SUPFAM" id="SSF56801">
    <property type="entry name" value="Acetyl-CoA synthetase-like"/>
    <property type="match status" value="1"/>
</dbReference>
<dbReference type="PROSITE" id="PS00455">
    <property type="entry name" value="AMP_BINDING"/>
    <property type="match status" value="1"/>
</dbReference>
<evidence type="ECO:0000313" key="6">
    <source>
        <dbReference type="Proteomes" id="UP000660680"/>
    </source>
</evidence>
<reference evidence="5" key="2">
    <citation type="submission" date="2020-09" db="EMBL/GenBank/DDBJ databases">
        <authorList>
            <person name="Sun Q."/>
            <person name="Ohkuma M."/>
        </authorList>
    </citation>
    <scope>NUCLEOTIDE SEQUENCE</scope>
    <source>
        <strain evidence="5">JCM 3276</strain>
    </source>
</reference>
<evidence type="ECO:0000256" key="2">
    <source>
        <dbReference type="ARBA" id="ARBA00022598"/>
    </source>
</evidence>
<feature type="domain" description="AMP-dependent synthetase/ligase" evidence="3">
    <location>
        <begin position="31"/>
        <end position="388"/>
    </location>
</feature>
<keyword evidence="6" id="KW-1185">Reference proteome</keyword>
<comment type="similarity">
    <text evidence="1">Belongs to the ATP-dependent AMP-binding enzyme family.</text>
</comment>